<name>A0A3P3RET9_9EURY</name>
<dbReference type="Pfam" id="PF02566">
    <property type="entry name" value="OsmC"/>
    <property type="match status" value="1"/>
</dbReference>
<dbReference type="OrthoDB" id="237916at2157"/>
<dbReference type="InterPro" id="IPR015946">
    <property type="entry name" value="KH_dom-like_a/b"/>
</dbReference>
<sequence length="130" mass="14134">MLESTTTSKNGYETVTRLNNTDLIIDAGSETEPSPTETLLASYAACYTVALRIGTQQQDVDTLGRVEINAEADRDTENDLEAIRFAVAVESDLDAETLAAIVERANDLCHVHDALRKELHADVTIRGNAV</sequence>
<accession>A0A3P3RET9</accession>
<dbReference type="RefSeq" id="WP_124954391.1">
    <property type="nucleotide sequence ID" value="NZ_RRCH01000014.1"/>
</dbReference>
<dbReference type="InterPro" id="IPR036102">
    <property type="entry name" value="OsmC/Ohrsf"/>
</dbReference>
<dbReference type="Proteomes" id="UP000282322">
    <property type="component" value="Unassembled WGS sequence"/>
</dbReference>
<dbReference type="SUPFAM" id="SSF82784">
    <property type="entry name" value="OsmC-like"/>
    <property type="match status" value="1"/>
</dbReference>
<keyword evidence="2" id="KW-1185">Reference proteome</keyword>
<reference evidence="1 2" key="1">
    <citation type="submission" date="2018-11" db="EMBL/GenBank/DDBJ databases">
        <title>Taxonoimc description of Halomarina strain SPP-AMP-1.</title>
        <authorList>
            <person name="Pal Y."/>
            <person name="Srinivasana K."/>
            <person name="Verma A."/>
            <person name="Kumar P."/>
        </authorList>
    </citation>
    <scope>NUCLEOTIDE SEQUENCE [LARGE SCALE GENOMIC DNA]</scope>
    <source>
        <strain evidence="1 2">SPP-AMP-1</strain>
    </source>
</reference>
<dbReference type="InterPro" id="IPR003718">
    <property type="entry name" value="OsmC/Ohr_fam"/>
</dbReference>
<evidence type="ECO:0000313" key="2">
    <source>
        <dbReference type="Proteomes" id="UP000282322"/>
    </source>
</evidence>
<comment type="caution">
    <text evidence="1">The sequence shown here is derived from an EMBL/GenBank/DDBJ whole genome shotgun (WGS) entry which is preliminary data.</text>
</comment>
<protein>
    <submittedName>
        <fullName evidence="1">OsmC family peroxiredoxin</fullName>
    </submittedName>
</protein>
<organism evidence="1 2">
    <name type="scientific">Halocatena pleomorpha</name>
    <dbReference type="NCBI Taxonomy" id="1785090"/>
    <lineage>
        <taxon>Archaea</taxon>
        <taxon>Methanobacteriati</taxon>
        <taxon>Methanobacteriota</taxon>
        <taxon>Stenosarchaea group</taxon>
        <taxon>Halobacteria</taxon>
        <taxon>Halobacteriales</taxon>
        <taxon>Natronomonadaceae</taxon>
        <taxon>Halocatena</taxon>
    </lineage>
</organism>
<proteinExistence type="predicted"/>
<gene>
    <name evidence="1" type="ORF">EIK79_06900</name>
</gene>
<dbReference type="Gene3D" id="3.30.300.20">
    <property type="match status" value="1"/>
</dbReference>
<dbReference type="EMBL" id="RRCH01000014">
    <property type="protein sequence ID" value="RRJ31439.1"/>
    <property type="molecule type" value="Genomic_DNA"/>
</dbReference>
<dbReference type="AlphaFoldDB" id="A0A3P3RET9"/>
<evidence type="ECO:0000313" key="1">
    <source>
        <dbReference type="EMBL" id="RRJ31439.1"/>
    </source>
</evidence>